<protein>
    <submittedName>
        <fullName evidence="1">Uncharacterized protein</fullName>
    </submittedName>
</protein>
<accession>A0A837CE63</accession>
<dbReference type="Proteomes" id="UP000024900">
    <property type="component" value="Unassembled WGS sequence"/>
</dbReference>
<organism evidence="1 2">
    <name type="scientific">Bradyrhizobium diazoefficiens SEMIA 5080</name>
    <dbReference type="NCBI Taxonomy" id="754504"/>
    <lineage>
        <taxon>Bacteria</taxon>
        <taxon>Pseudomonadati</taxon>
        <taxon>Pseudomonadota</taxon>
        <taxon>Alphaproteobacteria</taxon>
        <taxon>Hyphomicrobiales</taxon>
        <taxon>Nitrobacteraceae</taxon>
        <taxon>Bradyrhizobium</taxon>
    </lineage>
</organism>
<gene>
    <name evidence="1" type="ORF">BJA5080_07710</name>
</gene>
<evidence type="ECO:0000313" key="2">
    <source>
        <dbReference type="Proteomes" id="UP000024900"/>
    </source>
</evidence>
<reference evidence="1 2" key="1">
    <citation type="journal article" date="2014" name="BMC Genomics">
        <title>Comparative genomics of Bradyrhizobium japonicum CPAC 15 and Bradyrhizobium diazoefficiens CPAC 7: elite model strains for understanding symbiotic performance with soybean.</title>
        <authorList>
            <person name="Siqueira A.F."/>
            <person name="Ormeno-Orrillo E."/>
            <person name="Souza R.C."/>
            <person name="Rodrigues E.P."/>
            <person name="Almeida L.G."/>
            <person name="Barcellos F.G."/>
            <person name="Batista J.S."/>
            <person name="Nakatami A.S."/>
            <person name="Martinez-Romero E."/>
            <person name="Vasconcelos A.T."/>
            <person name="Hungria M."/>
        </authorList>
    </citation>
    <scope>NUCLEOTIDE SEQUENCE [LARGE SCALE GENOMIC DNA]</scope>
    <source>
        <strain evidence="1 2">SEMIA 5080</strain>
    </source>
</reference>
<dbReference type="AlphaFoldDB" id="A0A837CE63"/>
<comment type="caution">
    <text evidence="1">The sequence shown here is derived from an EMBL/GenBank/DDBJ whole genome shotgun (WGS) entry which is preliminary data.</text>
</comment>
<proteinExistence type="predicted"/>
<sequence>MAHLHALAKLTNRASRWIAAALQKHLQISRPSGAHDRGSCLTRWGPAAASHIPWMQTFKPLAPPNPVHPLQRVRPPPCSNTERPTCVMRMWTASASG</sequence>
<evidence type="ECO:0000313" key="1">
    <source>
        <dbReference type="EMBL" id="KGJ67432.1"/>
    </source>
</evidence>
<name>A0A837CE63_9BRAD</name>
<dbReference type="EMBL" id="ADOU02000005">
    <property type="protein sequence ID" value="KGJ67432.1"/>
    <property type="molecule type" value="Genomic_DNA"/>
</dbReference>